<comment type="caution">
    <text evidence="2">The sequence shown here is derived from an EMBL/GenBank/DDBJ whole genome shotgun (WGS) entry which is preliminary data.</text>
</comment>
<dbReference type="AlphaFoldDB" id="A0AAE1L2X5"/>
<dbReference type="EMBL" id="JAWQEG010000220">
    <property type="protein sequence ID" value="KAK3893182.1"/>
    <property type="molecule type" value="Genomic_DNA"/>
</dbReference>
<protein>
    <submittedName>
        <fullName evidence="2">Uncharacterized protein</fullName>
    </submittedName>
</protein>
<sequence>MTGPNFVPNQSDGPCLCYGFTSLNKPEELLCCELCRCPAHIACLGSDDHDGTLLADNFFTLVCQACAGVEHNAVDRAKMSTFKQEKRPQSKASTSRAEPNAIVCDEEVINK</sequence>
<organism evidence="2 3">
    <name type="scientific">Petrolisthes cinctipes</name>
    <name type="common">Flat porcelain crab</name>
    <dbReference type="NCBI Taxonomy" id="88211"/>
    <lineage>
        <taxon>Eukaryota</taxon>
        <taxon>Metazoa</taxon>
        <taxon>Ecdysozoa</taxon>
        <taxon>Arthropoda</taxon>
        <taxon>Crustacea</taxon>
        <taxon>Multicrustacea</taxon>
        <taxon>Malacostraca</taxon>
        <taxon>Eumalacostraca</taxon>
        <taxon>Eucarida</taxon>
        <taxon>Decapoda</taxon>
        <taxon>Pleocyemata</taxon>
        <taxon>Anomura</taxon>
        <taxon>Galatheoidea</taxon>
        <taxon>Porcellanidae</taxon>
        <taxon>Petrolisthes</taxon>
    </lineage>
</organism>
<evidence type="ECO:0000256" key="1">
    <source>
        <dbReference type="SAM" id="MobiDB-lite"/>
    </source>
</evidence>
<name>A0AAE1L2X5_PETCI</name>
<dbReference type="Proteomes" id="UP001286313">
    <property type="component" value="Unassembled WGS sequence"/>
</dbReference>
<keyword evidence="3" id="KW-1185">Reference proteome</keyword>
<evidence type="ECO:0000313" key="3">
    <source>
        <dbReference type="Proteomes" id="UP001286313"/>
    </source>
</evidence>
<reference evidence="2" key="1">
    <citation type="submission" date="2023-10" db="EMBL/GenBank/DDBJ databases">
        <title>Genome assemblies of two species of porcelain crab, Petrolisthes cinctipes and Petrolisthes manimaculis (Anomura: Porcellanidae).</title>
        <authorList>
            <person name="Angst P."/>
        </authorList>
    </citation>
    <scope>NUCLEOTIDE SEQUENCE</scope>
    <source>
        <strain evidence="2">PB745_01</strain>
        <tissue evidence="2">Gill</tissue>
    </source>
</reference>
<proteinExistence type="predicted"/>
<dbReference type="InterPro" id="IPR011011">
    <property type="entry name" value="Znf_FYVE_PHD"/>
</dbReference>
<feature type="region of interest" description="Disordered" evidence="1">
    <location>
        <begin position="80"/>
        <end position="111"/>
    </location>
</feature>
<dbReference type="SUPFAM" id="SSF57903">
    <property type="entry name" value="FYVE/PHD zinc finger"/>
    <property type="match status" value="1"/>
</dbReference>
<accession>A0AAE1L2X5</accession>
<gene>
    <name evidence="2" type="ORF">Pcinc_002985</name>
</gene>
<evidence type="ECO:0000313" key="2">
    <source>
        <dbReference type="EMBL" id="KAK3893182.1"/>
    </source>
</evidence>